<sequence length="151" mass="17498">MGESIVSHAAAFGPEWFLMTVVTVGLGIFAKLLLDEFRRNNERKAELESKRDERQAELESQREARKRDELNERAKRDRERSVMEGRIAAQMERSNNISESLQATVESLRASNDALHSEIKESRAHSHDMASKVNHIYDRVDLIYEKENRND</sequence>
<organism evidence="3 4">
    <name type="scientific">Collinsella stercoris DSM 13279</name>
    <dbReference type="NCBI Taxonomy" id="445975"/>
    <lineage>
        <taxon>Bacteria</taxon>
        <taxon>Bacillati</taxon>
        <taxon>Actinomycetota</taxon>
        <taxon>Coriobacteriia</taxon>
        <taxon>Coriobacteriales</taxon>
        <taxon>Coriobacteriaceae</taxon>
        <taxon>Collinsella</taxon>
    </lineage>
</organism>
<feature type="region of interest" description="Disordered" evidence="1">
    <location>
        <begin position="43"/>
        <end position="98"/>
    </location>
</feature>
<comment type="caution">
    <text evidence="3">The sequence shown here is derived from an EMBL/GenBank/DDBJ whole genome shotgun (WGS) entry which is preliminary data.</text>
</comment>
<gene>
    <name evidence="3" type="ORF">COLSTE_02145</name>
</gene>
<name>B6GDG5_9ACTN</name>
<protein>
    <submittedName>
        <fullName evidence="3">Uncharacterized protein</fullName>
    </submittedName>
</protein>
<evidence type="ECO:0000313" key="4">
    <source>
        <dbReference type="Proteomes" id="UP000003560"/>
    </source>
</evidence>
<reference evidence="3 4" key="1">
    <citation type="submission" date="2008-10" db="EMBL/GenBank/DDBJ databases">
        <title>Draft genome sequence of Collinsella stercoris (DSM 13279).</title>
        <authorList>
            <person name="Sudarsanam P."/>
            <person name="Ley R."/>
            <person name="Guruge J."/>
            <person name="Turnbaugh P.J."/>
            <person name="Mahowald M."/>
            <person name="Liep D."/>
            <person name="Gordon J."/>
        </authorList>
    </citation>
    <scope>NUCLEOTIDE SEQUENCE [LARGE SCALE GENOMIC DNA]</scope>
    <source>
        <strain evidence="3 4">DSM 13279</strain>
    </source>
</reference>
<keyword evidence="2" id="KW-1133">Transmembrane helix</keyword>
<reference evidence="3 4" key="2">
    <citation type="submission" date="2008-10" db="EMBL/GenBank/DDBJ databases">
        <authorList>
            <person name="Fulton L."/>
            <person name="Clifton S."/>
            <person name="Fulton B."/>
            <person name="Xu J."/>
            <person name="Minx P."/>
            <person name="Pepin K.H."/>
            <person name="Johnson M."/>
            <person name="Thiruvilangam P."/>
            <person name="Bhonagiri V."/>
            <person name="Nash W.E."/>
            <person name="Mardis E.R."/>
            <person name="Wilson R.K."/>
        </authorList>
    </citation>
    <scope>NUCLEOTIDE SEQUENCE [LARGE SCALE GENOMIC DNA]</scope>
    <source>
        <strain evidence="3 4">DSM 13279</strain>
    </source>
</reference>
<dbReference type="HOGENOM" id="CLU_1861794_0_0_11"/>
<keyword evidence="2" id="KW-0472">Membrane</keyword>
<evidence type="ECO:0000313" key="3">
    <source>
        <dbReference type="EMBL" id="EEA89604.1"/>
    </source>
</evidence>
<dbReference type="OrthoDB" id="3197195at2"/>
<evidence type="ECO:0000256" key="1">
    <source>
        <dbReference type="SAM" id="MobiDB-lite"/>
    </source>
</evidence>
<dbReference type="Proteomes" id="UP000003560">
    <property type="component" value="Unassembled WGS sequence"/>
</dbReference>
<dbReference type="GeneID" id="98002226"/>
<feature type="compositionally biased region" description="Basic and acidic residues" evidence="1">
    <location>
        <begin position="43"/>
        <end position="83"/>
    </location>
</feature>
<keyword evidence="2" id="KW-0812">Transmembrane</keyword>
<dbReference type="RefSeq" id="WP_006721774.1">
    <property type="nucleotide sequence ID" value="NZ_DS995479.1"/>
</dbReference>
<feature type="transmembrane region" description="Helical" evidence="2">
    <location>
        <begin position="16"/>
        <end position="34"/>
    </location>
</feature>
<dbReference type="AlphaFoldDB" id="B6GDG5"/>
<accession>B6GDG5</accession>
<keyword evidence="4" id="KW-1185">Reference proteome</keyword>
<dbReference type="STRING" id="445975.COLSTE_02145"/>
<proteinExistence type="predicted"/>
<evidence type="ECO:0000256" key="2">
    <source>
        <dbReference type="SAM" id="Phobius"/>
    </source>
</evidence>
<dbReference type="EMBL" id="ABXJ01000128">
    <property type="protein sequence ID" value="EEA89604.1"/>
    <property type="molecule type" value="Genomic_DNA"/>
</dbReference>